<proteinExistence type="predicted"/>
<feature type="region of interest" description="Disordered" evidence="1">
    <location>
        <begin position="410"/>
        <end position="457"/>
    </location>
</feature>
<evidence type="ECO:0008006" key="4">
    <source>
        <dbReference type="Google" id="ProtNLM"/>
    </source>
</evidence>
<feature type="compositionally biased region" description="Basic and acidic residues" evidence="1">
    <location>
        <begin position="885"/>
        <end position="895"/>
    </location>
</feature>
<sequence>MNCPLQGDQTPKPAKANMPRKSDDLDFNIHVDPSCLGTPMDEEISIVASKEEGASPLEEITHHDKENAGPEAPGATEKDTNAAVDEKEIDTKVESPVTLQQDDVTVTSEAQPQDAATEVTRVAISETEADADDKPCEEPSSEVVEGDKSIKNVANGSSADQESQDDPEQAALDREQKLDEDTEETPRASVMAVQEDQDASRRDSGGSDRKTSIRTEALIQAAARAVVANIEKKAKPRKSEESSHDEPDADKSLLSNTSDAYDDDHDISFQETANSRSRRTSTVSGAMDAVDQVHSEGEAGGDSSDHHDHDDDDVFSDRSPRSSLGSVNADGVSDRPDSSKSGDYKSGDYKSRTRDHGSEHRRSARISGISEFSQFDAGSHLDDGEDYMMPTKTTPRHPFRTISDVRAMQMSSPAPSVFSTPRSAKKHGNNPQSVSRMGSPGVSAQYSPKGRPTPPRFRVKKESAPLVLLHCTLLPLRWTWAGVLNEGHLDLDEATQGGFKPSEELRGLRDNWRILQDRMGDTVLERGILLPHPEADYEVLEERLLEALELPLRRRARILECGHYLGPSNITEMDDEETDSEFEDDFASRIEQKENDRDKRHWCATCKHDIRYESLGPGRIFRVKVYASNGLMKAGAWGACWKEMERVDVEVEPIVEPAVQGELERLESWQAAEKREIEARAQEAHQAIDGGDDFEFAERDDIMQSIEQDDFRHSFNGSAADQTVLHHRFSSPRAIQSPSPNPMLQASSPPPPSGSGRMSVEPRERDGDRRRREQERLREIYGHQTPESHDGRMRADSHHVRQYSTSGQHGYSSPPLDAPMALGGSHRRADSRNLPYQDVYGLPSAPRDSRIDESGSPVRGAYRGPHQYDDSYTPQHQTPVSHNEQASRGREEQRAHNTPQQRRRGDESLPELLLEAAKVLLRDRRNVAIAALSVMVVLFALKQPAYSMSGVSGVQEREAEIARSIYFHQQQQQQQHQFTQQEAASILTAPVIQNPVVAEVQQAPVVVKASVPMSEPPVISVATASTPNAGPEEASSALHYAPAPVDPPAVKPKKKKTVRVYETVTETIKVTATEVSSASPEASSVNEEEEEEEIEIEVVTQTEIVKIPAATQAATTPQAETEKSELEAPEVSGFNKIDADPEISSQISQPVVDDSAKEALDKSPPAPEVEQALPVM</sequence>
<feature type="compositionally biased region" description="Polar residues" evidence="1">
    <location>
        <begin position="802"/>
        <end position="811"/>
    </location>
</feature>
<feature type="compositionally biased region" description="Polar residues" evidence="1">
    <location>
        <begin position="429"/>
        <end position="446"/>
    </location>
</feature>
<feature type="compositionally biased region" description="Polar residues" evidence="1">
    <location>
        <begin position="870"/>
        <end position="884"/>
    </location>
</feature>
<evidence type="ECO:0000256" key="1">
    <source>
        <dbReference type="SAM" id="MobiDB-lite"/>
    </source>
</evidence>
<dbReference type="PANTHER" id="PTHR45979:SF30">
    <property type="entry name" value="NUCLEOTIDYLTRANSFERASE"/>
    <property type="match status" value="1"/>
</dbReference>
<feature type="compositionally biased region" description="Polar residues" evidence="1">
    <location>
        <begin position="733"/>
        <end position="746"/>
    </location>
</feature>
<feature type="compositionally biased region" description="Basic and acidic residues" evidence="1">
    <location>
        <begin position="49"/>
        <end position="68"/>
    </location>
</feature>
<accession>A0ABQ8P125</accession>
<feature type="region of interest" description="Disordered" evidence="1">
    <location>
        <begin position="729"/>
        <end position="907"/>
    </location>
</feature>
<evidence type="ECO:0000313" key="3">
    <source>
        <dbReference type="Proteomes" id="UP001059893"/>
    </source>
</evidence>
<feature type="compositionally biased region" description="Basic and acidic residues" evidence="1">
    <location>
        <begin position="230"/>
        <end position="251"/>
    </location>
</feature>
<name>A0ABQ8P125_PYRGI</name>
<organism evidence="2 3">
    <name type="scientific">Pyricularia grisea</name>
    <name type="common">Crabgrass-specific blast fungus</name>
    <name type="synonym">Magnaporthe grisea</name>
    <dbReference type="NCBI Taxonomy" id="148305"/>
    <lineage>
        <taxon>Eukaryota</taxon>
        <taxon>Fungi</taxon>
        <taxon>Dikarya</taxon>
        <taxon>Ascomycota</taxon>
        <taxon>Pezizomycotina</taxon>
        <taxon>Sordariomycetes</taxon>
        <taxon>Sordariomycetidae</taxon>
        <taxon>Magnaporthales</taxon>
        <taxon>Pyriculariaceae</taxon>
        <taxon>Pyricularia</taxon>
    </lineage>
</organism>
<comment type="caution">
    <text evidence="2">The sequence shown here is derived from an EMBL/GenBank/DDBJ whole genome shotgun (WGS) entry which is preliminary data.</text>
</comment>
<protein>
    <recommendedName>
        <fullName evidence="4">Pathway-specific nitrogen regulator</fullName>
    </recommendedName>
</protein>
<feature type="compositionally biased region" description="Basic and acidic residues" evidence="1">
    <location>
        <begin position="198"/>
        <end position="213"/>
    </location>
</feature>
<feature type="compositionally biased region" description="Polar residues" evidence="1">
    <location>
        <begin position="269"/>
        <end position="284"/>
    </location>
</feature>
<feature type="compositionally biased region" description="Polar residues" evidence="1">
    <location>
        <begin position="97"/>
        <end position="111"/>
    </location>
</feature>
<dbReference type="InterPro" id="IPR058921">
    <property type="entry name" value="PAP/OAS1-rel"/>
</dbReference>
<feature type="region of interest" description="Disordered" evidence="1">
    <location>
        <begin position="1024"/>
        <end position="1053"/>
    </location>
</feature>
<feature type="compositionally biased region" description="Low complexity" evidence="1">
    <location>
        <begin position="1109"/>
        <end position="1119"/>
    </location>
</feature>
<feature type="compositionally biased region" description="Low complexity" evidence="1">
    <location>
        <begin position="1072"/>
        <end position="1085"/>
    </location>
</feature>
<dbReference type="Proteomes" id="UP001059893">
    <property type="component" value="Unassembled WGS sequence"/>
</dbReference>
<gene>
    <name evidence="2" type="ORF">MCOR33_000132</name>
</gene>
<reference evidence="2" key="1">
    <citation type="submission" date="2021-01" db="EMBL/GenBank/DDBJ databases">
        <title>Deciphering the adaptive evolutionary patterns associated with biogeogrpahic diversity in the finger millet blast pathogen Magnaporthe oryzae in Eastern Africa.</title>
        <authorList>
            <person name="Onyema G."/>
            <person name="Shittu T.A."/>
            <person name="Dodsworth S."/>
            <person name="Devilliers S."/>
            <person name="Muthumeenakshi S."/>
            <person name="Sreenivasaprasad S."/>
        </authorList>
    </citation>
    <scope>NUCLEOTIDE SEQUENCE</scope>
    <source>
        <strain evidence="2">D15/s37</strain>
    </source>
</reference>
<feature type="region of interest" description="Disordered" evidence="1">
    <location>
        <begin position="230"/>
        <end position="398"/>
    </location>
</feature>
<feature type="region of interest" description="Disordered" evidence="1">
    <location>
        <begin position="1072"/>
        <end position="1093"/>
    </location>
</feature>
<feature type="compositionally biased region" description="Polar residues" evidence="1">
    <location>
        <begin position="152"/>
        <end position="161"/>
    </location>
</feature>
<dbReference type="PANTHER" id="PTHR45979">
    <property type="entry name" value="PAP/OAS1 SUBSTRATE-BINDING DOMAIN SUPERFAMILY"/>
    <property type="match status" value="1"/>
</dbReference>
<evidence type="ECO:0000313" key="2">
    <source>
        <dbReference type="EMBL" id="KAI6305012.1"/>
    </source>
</evidence>
<keyword evidence="3" id="KW-1185">Reference proteome</keyword>
<feature type="region of interest" description="Disordered" evidence="1">
    <location>
        <begin position="1"/>
        <end position="28"/>
    </location>
</feature>
<feature type="compositionally biased region" description="Basic and acidic residues" evidence="1">
    <location>
        <begin position="76"/>
        <end position="93"/>
    </location>
</feature>
<feature type="compositionally biased region" description="Polar residues" evidence="1">
    <location>
        <begin position="410"/>
        <end position="422"/>
    </location>
</feature>
<feature type="compositionally biased region" description="Basic and acidic residues" evidence="1">
    <location>
        <begin position="760"/>
        <end position="799"/>
    </location>
</feature>
<feature type="compositionally biased region" description="Basic and acidic residues" evidence="1">
    <location>
        <begin position="332"/>
        <end position="361"/>
    </location>
</feature>
<feature type="compositionally biased region" description="Basic and acidic residues" evidence="1">
    <location>
        <begin position="291"/>
        <end position="320"/>
    </location>
</feature>
<feature type="region of interest" description="Disordered" evidence="1">
    <location>
        <begin position="47"/>
        <end position="216"/>
    </location>
</feature>
<dbReference type="EMBL" id="JABSND010000001">
    <property type="protein sequence ID" value="KAI6305012.1"/>
    <property type="molecule type" value="Genomic_DNA"/>
</dbReference>
<feature type="region of interest" description="Disordered" evidence="1">
    <location>
        <begin position="1109"/>
        <end position="1176"/>
    </location>
</feature>